<evidence type="ECO:0000313" key="2">
    <source>
        <dbReference type="Proteomes" id="UP000076420"/>
    </source>
</evidence>
<dbReference type="AlphaFoldDB" id="A0A2C9LT42"/>
<dbReference type="InterPro" id="IPR036691">
    <property type="entry name" value="Endo/exonu/phosph_ase_sf"/>
</dbReference>
<dbReference type="KEGG" id="bgt:106056482"/>
<protein>
    <submittedName>
        <fullName evidence="1">Uncharacterized protein</fullName>
    </submittedName>
</protein>
<reference evidence="1" key="1">
    <citation type="submission" date="2020-05" db="UniProtKB">
        <authorList>
            <consortium name="EnsemblMetazoa"/>
        </authorList>
    </citation>
    <scope>IDENTIFICATION</scope>
    <source>
        <strain evidence="1">BB02</strain>
    </source>
</reference>
<dbReference type="PANTHER" id="PTHR47510">
    <property type="entry name" value="REVERSE TRANSCRIPTASE DOMAIN-CONTAINING PROTEIN"/>
    <property type="match status" value="1"/>
</dbReference>
<organism evidence="1 2">
    <name type="scientific">Biomphalaria glabrata</name>
    <name type="common">Bloodfluke planorb</name>
    <name type="synonym">Freshwater snail</name>
    <dbReference type="NCBI Taxonomy" id="6526"/>
    <lineage>
        <taxon>Eukaryota</taxon>
        <taxon>Metazoa</taxon>
        <taxon>Spiralia</taxon>
        <taxon>Lophotrochozoa</taxon>
        <taxon>Mollusca</taxon>
        <taxon>Gastropoda</taxon>
        <taxon>Heterobranchia</taxon>
        <taxon>Euthyneura</taxon>
        <taxon>Panpulmonata</taxon>
        <taxon>Hygrophila</taxon>
        <taxon>Lymnaeoidea</taxon>
        <taxon>Planorbidae</taxon>
        <taxon>Biomphalaria</taxon>
    </lineage>
</organism>
<dbReference type="Proteomes" id="UP000076420">
    <property type="component" value="Unassembled WGS sequence"/>
</dbReference>
<evidence type="ECO:0000313" key="1">
    <source>
        <dbReference type="EnsemblMetazoa" id="BGLB034550-PA"/>
    </source>
</evidence>
<accession>A0A2C9LT42</accession>
<name>A0A2C9LT42_BIOGL</name>
<dbReference type="PANTHER" id="PTHR47510:SF3">
    <property type="entry name" value="ENDO_EXONUCLEASE_PHOSPHATASE DOMAIN-CONTAINING PROTEIN"/>
    <property type="match status" value="1"/>
</dbReference>
<proteinExistence type="predicted"/>
<dbReference type="VEuPathDB" id="VectorBase:BGLAX_029602"/>
<gene>
    <name evidence="1" type="primary">106056482</name>
</gene>
<dbReference type="Gene3D" id="3.60.10.10">
    <property type="entry name" value="Endonuclease/exonuclease/phosphatase"/>
    <property type="match status" value="1"/>
</dbReference>
<sequence length="249" mass="28293">MATQDGGRSSTRSIHYRKKDQLLELRSKRKPLPPCYAHINCLYPSSVSTRKRGKKVGLLQRLRRRGFCPPLPTIILANVRSISNKVDEICAHVRYDHIFRESCLLAFTETWLEEDDNDNLIAIDGFSCVRSDRTAESKKKKGGGLCVYINLKYCTNYTVKKRMCCPDLELLVLSMRPFYLPRDFGVIYIVQVYVPPTAKTEVAAAIIADVVHEFQTRSPDAPVVTLPTNLLSTHLMSDKREENSGLMLL</sequence>
<dbReference type="EnsemblMetazoa" id="BGLB034550-RA">
    <property type="protein sequence ID" value="BGLB034550-PA"/>
    <property type="gene ID" value="BGLB034550"/>
</dbReference>
<dbReference type="VEuPathDB" id="VectorBase:BGLB034550"/>
<dbReference type="STRING" id="6526.A0A2C9LT42"/>